<dbReference type="Proteomes" id="UP000639973">
    <property type="component" value="Unassembled WGS sequence"/>
</dbReference>
<feature type="domain" description="Phospholipase C/D" evidence="1">
    <location>
        <begin position="6"/>
        <end position="108"/>
    </location>
</feature>
<gene>
    <name evidence="2" type="ORF">GCM10010840_08000</name>
</gene>
<dbReference type="Pfam" id="PF00882">
    <property type="entry name" value="Zn_dep_PLPC"/>
    <property type="match status" value="1"/>
</dbReference>
<comment type="caution">
    <text evidence="2">The sequence shown here is derived from an EMBL/GenBank/DDBJ whole genome shotgun (WGS) entry which is preliminary data.</text>
</comment>
<reference evidence="3" key="1">
    <citation type="journal article" date="2019" name="Int. J. Syst. Evol. Microbiol.">
        <title>The Global Catalogue of Microorganisms (GCM) 10K type strain sequencing project: providing services to taxonomists for standard genome sequencing and annotation.</title>
        <authorList>
            <consortium name="The Broad Institute Genomics Platform"/>
            <consortium name="The Broad Institute Genome Sequencing Center for Infectious Disease"/>
            <person name="Wu L."/>
            <person name="Ma J."/>
        </authorList>
    </citation>
    <scope>NUCLEOTIDE SEQUENCE [LARGE SCALE GENOMIC DNA]</scope>
    <source>
        <strain evidence="3">JCM 15442</strain>
    </source>
</reference>
<dbReference type="RefSeq" id="WP_188969244.1">
    <property type="nucleotide sequence ID" value="NZ_BMOL01000002.1"/>
</dbReference>
<dbReference type="InterPro" id="IPR029002">
    <property type="entry name" value="PLPC/GPLD1"/>
</dbReference>
<protein>
    <recommendedName>
        <fullName evidence="1">Phospholipase C/D domain-containing protein</fullName>
    </recommendedName>
</protein>
<keyword evidence="3" id="KW-1185">Reference proteome</keyword>
<name>A0ABQ2G337_9DEIO</name>
<sequence length="244" mass="27558">MGTWISHFRIAERLLEHLPDLDAEAFILGNVAPDSGRPNADWTAFDPPKTETHFLRPGEDEGRIRDLQFYRDFVRPTLLEDRQAASFVVGYFTHLVSDNLWMHLIGQPCEDMFAAEFSANRAATWNRVKDDWYGLDHKYLRDVPDNVFSQVVMGAANPSSPLTFLPTEALADRLDDLRVFYGQPGDLTLDRPYPYLSEASMNQAVQDSAQIIAELLARLTAGDIPDTAEVSLHLLRLPAPYVLP</sequence>
<evidence type="ECO:0000313" key="3">
    <source>
        <dbReference type="Proteomes" id="UP000639973"/>
    </source>
</evidence>
<proteinExistence type="predicted"/>
<organism evidence="2 3">
    <name type="scientific">Deinococcus aerolatus</name>
    <dbReference type="NCBI Taxonomy" id="522487"/>
    <lineage>
        <taxon>Bacteria</taxon>
        <taxon>Thermotogati</taxon>
        <taxon>Deinococcota</taxon>
        <taxon>Deinococci</taxon>
        <taxon>Deinococcales</taxon>
        <taxon>Deinococcaceae</taxon>
        <taxon>Deinococcus</taxon>
    </lineage>
</organism>
<evidence type="ECO:0000313" key="2">
    <source>
        <dbReference type="EMBL" id="GGL72270.1"/>
    </source>
</evidence>
<evidence type="ECO:0000259" key="1">
    <source>
        <dbReference type="Pfam" id="PF00882"/>
    </source>
</evidence>
<dbReference type="EMBL" id="BMOL01000002">
    <property type="protein sequence ID" value="GGL72270.1"/>
    <property type="molecule type" value="Genomic_DNA"/>
</dbReference>
<accession>A0ABQ2G337</accession>